<name>A0A246FK99_9BACT</name>
<proteinExistence type="predicted"/>
<dbReference type="EMBL" id="NIRR01000017">
    <property type="protein sequence ID" value="OWP62969.1"/>
    <property type="molecule type" value="Genomic_DNA"/>
</dbReference>
<gene>
    <name evidence="2" type="ORF">CDA63_11325</name>
</gene>
<protein>
    <recommendedName>
        <fullName evidence="4">Alpha/beta hydrolase</fullName>
    </recommendedName>
</protein>
<dbReference type="AlphaFoldDB" id="A0A246FK99"/>
<sequence length="78" mass="8150">MKRFAPTRFLATLLLAASLAPATAAPALVAPLTIAVTPDNPAAHPNFTVRVVGGGQPMLLIPGLTCHGAVWYETVTHY</sequence>
<keyword evidence="3" id="KW-1185">Reference proteome</keyword>
<feature type="signal peptide" evidence="1">
    <location>
        <begin position="1"/>
        <end position="24"/>
    </location>
</feature>
<dbReference type="Proteomes" id="UP000197277">
    <property type="component" value="Unassembled WGS sequence"/>
</dbReference>
<organism evidence="2 3">
    <name type="scientific">Hymenobacter amundsenii</name>
    <dbReference type="NCBI Taxonomy" id="2006685"/>
    <lineage>
        <taxon>Bacteria</taxon>
        <taxon>Pseudomonadati</taxon>
        <taxon>Bacteroidota</taxon>
        <taxon>Cytophagia</taxon>
        <taxon>Cytophagales</taxon>
        <taxon>Hymenobacteraceae</taxon>
        <taxon>Hymenobacter</taxon>
    </lineage>
</organism>
<evidence type="ECO:0000313" key="3">
    <source>
        <dbReference type="Proteomes" id="UP000197277"/>
    </source>
</evidence>
<accession>A0A246FK99</accession>
<keyword evidence="1" id="KW-0732">Signal</keyword>
<comment type="caution">
    <text evidence="2">The sequence shown here is derived from an EMBL/GenBank/DDBJ whole genome shotgun (WGS) entry which is preliminary data.</text>
</comment>
<feature type="chain" id="PRO_5012264234" description="Alpha/beta hydrolase" evidence="1">
    <location>
        <begin position="25"/>
        <end position="78"/>
    </location>
</feature>
<dbReference type="OrthoDB" id="7172093at2"/>
<evidence type="ECO:0000256" key="1">
    <source>
        <dbReference type="SAM" id="SignalP"/>
    </source>
</evidence>
<dbReference type="RefSeq" id="WP_088464570.1">
    <property type="nucleotide sequence ID" value="NZ_NIRR01000017.1"/>
</dbReference>
<reference evidence="2 3" key="1">
    <citation type="submission" date="2017-06" db="EMBL/GenBank/DDBJ databases">
        <title>Hymenobacter amundsenii sp. nov. isolated from regoliths in Antarctica.</title>
        <authorList>
            <person name="Sedlacek I."/>
            <person name="Kralova S."/>
            <person name="Pantucek R."/>
            <person name="Svec P."/>
            <person name="Holochova P."/>
            <person name="Stankova E."/>
            <person name="Vrbovska V."/>
            <person name="Busse H.-J."/>
        </authorList>
    </citation>
    <scope>NUCLEOTIDE SEQUENCE [LARGE SCALE GENOMIC DNA]</scope>
    <source>
        <strain evidence="2 3">CCM 8682</strain>
    </source>
</reference>
<evidence type="ECO:0008006" key="4">
    <source>
        <dbReference type="Google" id="ProtNLM"/>
    </source>
</evidence>
<evidence type="ECO:0000313" key="2">
    <source>
        <dbReference type="EMBL" id="OWP62969.1"/>
    </source>
</evidence>